<sequence length="385" mass="41388">MAHYTHCPQPRRPESVPESRALTSTNYRIPDTRPSVSQALAAHFSKRYSANGAAGFGPPDRISLKVPARFFREVHGCKDDEAKIKLYERFARLNLGLTSTESVPSTSSSGSSTSSSGSPAQSPGTSAPISRVWTSLSEGMEHLSTNMSRAPLHWYIAPIAEDFVPASRRMDPPADKQDISYSACEQRMHLPDISINDAPSVPEASALHVDPAAKNQLPGSRDVGPSGIQGEDTSQLLRRLRVRGSDSSGDGGASSSLSSMPPLFTMGGAAPIRNFGGGPRISNWREREATKLAAAQDGKVPTLAADNHTGHSQVFRNLEYRSNTKSMAIALKSVLTNNERVNVLMTSAQTTSGSTDSRNKADRGEDRDAASAMPQRQGRKITEAM</sequence>
<feature type="compositionally biased region" description="Basic and acidic residues" evidence="1">
    <location>
        <begin position="357"/>
        <end position="369"/>
    </location>
</feature>
<keyword evidence="3" id="KW-1185">Reference proteome</keyword>
<dbReference type="AlphaFoldDB" id="A0A517LDU7"/>
<evidence type="ECO:0000256" key="1">
    <source>
        <dbReference type="SAM" id="MobiDB-lite"/>
    </source>
</evidence>
<feature type="region of interest" description="Disordered" evidence="1">
    <location>
        <begin position="243"/>
        <end position="262"/>
    </location>
</feature>
<accession>A0A517LDU7</accession>
<feature type="compositionally biased region" description="Polar residues" evidence="1">
    <location>
        <begin position="347"/>
        <end position="356"/>
    </location>
</feature>
<organism evidence="2 3">
    <name type="scientific">Venturia effusa</name>
    <dbReference type="NCBI Taxonomy" id="50376"/>
    <lineage>
        <taxon>Eukaryota</taxon>
        <taxon>Fungi</taxon>
        <taxon>Dikarya</taxon>
        <taxon>Ascomycota</taxon>
        <taxon>Pezizomycotina</taxon>
        <taxon>Dothideomycetes</taxon>
        <taxon>Pleosporomycetidae</taxon>
        <taxon>Venturiales</taxon>
        <taxon>Venturiaceae</taxon>
        <taxon>Venturia</taxon>
    </lineage>
</organism>
<feature type="region of interest" description="Disordered" evidence="1">
    <location>
        <begin position="212"/>
        <end position="234"/>
    </location>
</feature>
<protein>
    <submittedName>
        <fullName evidence="2">Uncharacterized protein</fullName>
    </submittedName>
</protein>
<reference evidence="2 3" key="1">
    <citation type="submission" date="2019-07" db="EMBL/GenBank/DDBJ databases">
        <title>Finished genome of Venturia effusa.</title>
        <authorList>
            <person name="Young C.A."/>
            <person name="Cox M.P."/>
            <person name="Ganley A.R.D."/>
            <person name="David W.J."/>
        </authorList>
    </citation>
    <scope>NUCLEOTIDE SEQUENCE [LARGE SCALE GENOMIC DNA]</scope>
    <source>
        <strain evidence="3">albino</strain>
    </source>
</reference>
<gene>
    <name evidence="2" type="ORF">FKW77_006153</name>
</gene>
<proteinExistence type="predicted"/>
<feature type="compositionally biased region" description="Low complexity" evidence="1">
    <location>
        <begin position="245"/>
        <end position="259"/>
    </location>
</feature>
<dbReference type="EMBL" id="CP042194">
    <property type="protein sequence ID" value="QDS73818.1"/>
    <property type="molecule type" value="Genomic_DNA"/>
</dbReference>
<feature type="region of interest" description="Disordered" evidence="1">
    <location>
        <begin position="1"/>
        <end position="21"/>
    </location>
</feature>
<evidence type="ECO:0000313" key="3">
    <source>
        <dbReference type="Proteomes" id="UP000316270"/>
    </source>
</evidence>
<evidence type="ECO:0000313" key="2">
    <source>
        <dbReference type="EMBL" id="QDS73818.1"/>
    </source>
</evidence>
<dbReference type="Proteomes" id="UP000316270">
    <property type="component" value="Chromosome 10"/>
</dbReference>
<name>A0A517LDU7_9PEZI</name>
<feature type="region of interest" description="Disordered" evidence="1">
    <location>
        <begin position="99"/>
        <end position="128"/>
    </location>
</feature>
<feature type="compositionally biased region" description="Low complexity" evidence="1">
    <location>
        <begin position="99"/>
        <end position="126"/>
    </location>
</feature>
<feature type="region of interest" description="Disordered" evidence="1">
    <location>
        <begin position="347"/>
        <end position="385"/>
    </location>
</feature>